<feature type="compositionally biased region" description="Basic and acidic residues" evidence="1">
    <location>
        <begin position="259"/>
        <end position="268"/>
    </location>
</feature>
<feature type="compositionally biased region" description="Polar residues" evidence="1">
    <location>
        <begin position="302"/>
        <end position="311"/>
    </location>
</feature>
<name>Q8LQ38_ORYSJ</name>
<feature type="region of interest" description="Disordered" evidence="1">
    <location>
        <begin position="179"/>
        <end position="213"/>
    </location>
</feature>
<dbReference type="Proteomes" id="UP000817658">
    <property type="component" value="Chromosome 1"/>
</dbReference>
<dbReference type="AlphaFoldDB" id="Q8LQ38"/>
<feature type="region of interest" description="Disordered" evidence="1">
    <location>
        <begin position="138"/>
        <end position="163"/>
    </location>
</feature>
<accession>Q8LQ38</accession>
<proteinExistence type="predicted"/>
<organism evidence="2">
    <name type="scientific">Oryza sativa subsp. japonica</name>
    <name type="common">Rice</name>
    <dbReference type="NCBI Taxonomy" id="39947"/>
    <lineage>
        <taxon>Eukaryota</taxon>
        <taxon>Viridiplantae</taxon>
        <taxon>Streptophyta</taxon>
        <taxon>Embryophyta</taxon>
        <taxon>Tracheophyta</taxon>
        <taxon>Spermatophyta</taxon>
        <taxon>Magnoliopsida</taxon>
        <taxon>Liliopsida</taxon>
        <taxon>Poales</taxon>
        <taxon>Poaceae</taxon>
        <taxon>BOP clade</taxon>
        <taxon>Oryzoideae</taxon>
        <taxon>Oryzeae</taxon>
        <taxon>Oryzinae</taxon>
        <taxon>Oryza</taxon>
        <taxon>Oryza sativa</taxon>
    </lineage>
</organism>
<feature type="compositionally biased region" description="Pro residues" evidence="1">
    <location>
        <begin position="191"/>
        <end position="205"/>
    </location>
</feature>
<gene>
    <name evidence="2" type="primary">P0529H11.28</name>
</gene>
<evidence type="ECO:0000313" key="2">
    <source>
        <dbReference type="EMBL" id="BAB92849.1"/>
    </source>
</evidence>
<reference evidence="2" key="1">
    <citation type="journal article" date="2002" name="Nature">
        <title>The genome sequence and structure of rice chromosome 1.</title>
        <authorList>
            <person name="Sasaki T."/>
            <person name="Matsumoto T."/>
            <person name="Yamamoto K."/>
            <person name="Sakata K."/>
            <person name="Baba T."/>
            <person name="Katayose Y."/>
            <person name="Wu J."/>
            <person name="Niimura Y."/>
            <person name="Cheng Z."/>
            <person name="Nagamura Y."/>
            <person name="Antonio B.A."/>
            <person name="Kanamori H."/>
            <person name="Hosokawa S."/>
            <person name="Masukawa M."/>
            <person name="Arikawa K."/>
            <person name="Chiden Y."/>
            <person name="Hayashi M."/>
            <person name="Okamoto M."/>
            <person name="Ando T."/>
            <person name="Aoki H."/>
            <person name="Arita K."/>
            <person name="Hamada M."/>
            <person name="Harada C."/>
            <person name="Hijishita S."/>
            <person name="Honda M."/>
            <person name="Ichikawa Y."/>
            <person name="Idonuma A."/>
            <person name="Iijima M."/>
            <person name="Ikeda M."/>
            <person name="Ikeno M."/>
            <person name="Itoh S."/>
            <person name="Itoh T."/>
            <person name="Itoh Y."/>
            <person name="Itoh Y."/>
            <person name="Iwabuchi A."/>
            <person name="Kamiya K."/>
            <person name="Karasawa W."/>
            <person name="Katagiri S."/>
            <person name="Kikuta A."/>
            <person name="Kobayashi N."/>
            <person name="Kono I."/>
            <person name="Machita K."/>
            <person name="Maehara T."/>
            <person name="Mizuno H."/>
            <person name="Mizubayashi T."/>
            <person name="Mukai Y."/>
            <person name="Nagasaki H."/>
            <person name="Nakashima M."/>
            <person name="Nakama Y."/>
            <person name="Nakamichi Y."/>
            <person name="Nakamura M."/>
            <person name="Namiki N."/>
            <person name="Negishi M."/>
            <person name="Ohta I."/>
            <person name="Ono N."/>
            <person name="Saji S."/>
            <person name="Sakai K."/>
            <person name="Shibata M."/>
            <person name="Shimokawa T."/>
            <person name="Shomura A."/>
            <person name="Song J."/>
            <person name="Takazaki Y."/>
            <person name="Terasawa K."/>
            <person name="Tsuji K."/>
            <person name="Waki K."/>
            <person name="Yamagata H."/>
            <person name="Yamane H."/>
            <person name="Yoshiki S."/>
            <person name="Yoshihara R."/>
            <person name="Yukawa K."/>
            <person name="Zhong H."/>
            <person name="Iwama H."/>
            <person name="Endo T."/>
            <person name="Ito H."/>
            <person name="Hahn J.H."/>
            <person name="Kim H.I."/>
            <person name="Eun M.Y."/>
            <person name="Yano M."/>
            <person name="Jiang J."/>
            <person name="Gojobori T."/>
        </authorList>
    </citation>
    <scope>NUCLEOTIDE SEQUENCE [LARGE SCALE GENOMIC DNA]</scope>
</reference>
<dbReference type="EMBL" id="AP004072">
    <property type="protein sequence ID" value="BAB92849.1"/>
    <property type="molecule type" value="Genomic_DNA"/>
</dbReference>
<protein>
    <submittedName>
        <fullName evidence="2">Uncharacterized protein</fullName>
    </submittedName>
</protein>
<sequence length="311" mass="33082">MYLKWESTRRTRLLAAALGLVGRVNTKFHPVEHIVGSAEQHPSRDRTNENAVVFSVRCRRRQSATARAGVRPSPASSILVGVHRHRLRRGVAAERGSPPPPAPTPVLAAPVSVLRHQYHRRPSPALAPMSAAAPSVRCRRHHCRPSPAPVSATASSVRRRRYRHPPSLAQRVLRLEHAGEGALSSSSSSSSPPPPPPPRTPPARYPSPIYNGLLPHPFPATAAAASTRGHTRPAASPRVALASLRAHATPWTTTTMTMDADKDGRCWRQTDAGAGGGGLTTAAPGGEDDGASDGRDGVARNEGNSYSDGVF</sequence>
<evidence type="ECO:0000256" key="1">
    <source>
        <dbReference type="SAM" id="MobiDB-lite"/>
    </source>
</evidence>
<feature type="region of interest" description="Disordered" evidence="1">
    <location>
        <begin position="256"/>
        <end position="311"/>
    </location>
</feature>